<dbReference type="PANTHER" id="PTHR13015">
    <property type="entry name" value="PROTEIN AD-016-RELATED"/>
    <property type="match status" value="1"/>
</dbReference>
<dbReference type="GO" id="GO:0030041">
    <property type="term" value="P:actin filament polymerization"/>
    <property type="evidence" value="ECO:0007669"/>
    <property type="project" value="TreeGrafter"/>
</dbReference>
<dbReference type="Pfam" id="PF10152">
    <property type="entry name" value="CCDC53"/>
    <property type="match status" value="1"/>
</dbReference>
<proteinExistence type="inferred from homology"/>
<accession>A0AAV1IUI0</accession>
<dbReference type="GO" id="GO:0071203">
    <property type="term" value="C:WASH complex"/>
    <property type="evidence" value="ECO:0007669"/>
    <property type="project" value="InterPro"/>
</dbReference>
<evidence type="ECO:0000313" key="2">
    <source>
        <dbReference type="EMBL" id="CAK1540801.1"/>
    </source>
</evidence>
<dbReference type="InterPro" id="IPR019309">
    <property type="entry name" value="WASHC3"/>
</dbReference>
<gene>
    <name evidence="2" type="ORF">LNINA_LOCUS825</name>
</gene>
<evidence type="ECO:0000256" key="1">
    <source>
        <dbReference type="ARBA" id="ARBA00006290"/>
    </source>
</evidence>
<evidence type="ECO:0000313" key="3">
    <source>
        <dbReference type="Proteomes" id="UP001497472"/>
    </source>
</evidence>
<organism evidence="2 3">
    <name type="scientific">Leptosia nina</name>
    <dbReference type="NCBI Taxonomy" id="320188"/>
    <lineage>
        <taxon>Eukaryota</taxon>
        <taxon>Metazoa</taxon>
        <taxon>Ecdysozoa</taxon>
        <taxon>Arthropoda</taxon>
        <taxon>Hexapoda</taxon>
        <taxon>Insecta</taxon>
        <taxon>Pterygota</taxon>
        <taxon>Neoptera</taxon>
        <taxon>Endopterygota</taxon>
        <taxon>Lepidoptera</taxon>
        <taxon>Glossata</taxon>
        <taxon>Ditrysia</taxon>
        <taxon>Papilionoidea</taxon>
        <taxon>Pieridae</taxon>
        <taxon>Pierinae</taxon>
        <taxon>Leptosia</taxon>
    </lineage>
</organism>
<dbReference type="GO" id="GO:0006887">
    <property type="term" value="P:exocytosis"/>
    <property type="evidence" value="ECO:0007669"/>
    <property type="project" value="TreeGrafter"/>
</dbReference>
<evidence type="ECO:0008006" key="4">
    <source>
        <dbReference type="Google" id="ProtNLM"/>
    </source>
</evidence>
<dbReference type="AlphaFoldDB" id="A0AAV1IUI0"/>
<comment type="caution">
    <text evidence="2">The sequence shown here is derived from an EMBL/GenBank/DDBJ whole genome shotgun (WGS) entry which is preliminary data.</text>
</comment>
<dbReference type="Proteomes" id="UP001497472">
    <property type="component" value="Unassembled WGS sequence"/>
</dbReference>
<dbReference type="Gene3D" id="1.20.5.110">
    <property type="match status" value="1"/>
</dbReference>
<dbReference type="EMBL" id="CAVLEF010000001">
    <property type="protein sequence ID" value="CAK1540801.1"/>
    <property type="molecule type" value="Genomic_DNA"/>
</dbReference>
<comment type="similarity">
    <text evidence="1">Belongs to the CCDC53 family.</text>
</comment>
<reference evidence="2 3" key="1">
    <citation type="submission" date="2023-11" db="EMBL/GenBank/DDBJ databases">
        <authorList>
            <person name="Okamura Y."/>
        </authorList>
    </citation>
    <scope>NUCLEOTIDE SEQUENCE [LARGE SCALE GENOMIC DNA]</scope>
</reference>
<dbReference type="PANTHER" id="PTHR13015:SF0">
    <property type="entry name" value="WASH COMPLEX SUBUNIT 3"/>
    <property type="match status" value="1"/>
</dbReference>
<keyword evidence="3" id="KW-1185">Reference proteome</keyword>
<sequence length="165" mass="18732">MQDSLVNPVLPNLNYDNIAALQQKRTLAFVNHFLITTVQFLNNFAKQCEEKLMHFENKLEKINATMILLETRLSSIPEISTEQVKIIDEGIKTQNTVPHSETPITEPHSGTPITVEEVANSPSQLKPEYMRFIKMVQVGVPLQAVKLKLSLEGLDPNELDMMLKY</sequence>
<name>A0AAV1IUI0_9NEOP</name>
<protein>
    <recommendedName>
        <fullName evidence="4">WASH complex subunit 3</fullName>
    </recommendedName>
</protein>